<protein>
    <submittedName>
        <fullName evidence="2">Uncharacterized protein</fullName>
    </submittedName>
</protein>
<proteinExistence type="predicted"/>
<evidence type="ECO:0000313" key="1">
    <source>
        <dbReference type="EMBL" id="CAF1117623.1"/>
    </source>
</evidence>
<dbReference type="Proteomes" id="UP000663874">
    <property type="component" value="Unassembled WGS sequence"/>
</dbReference>
<dbReference type="Proteomes" id="UP000663823">
    <property type="component" value="Unassembled WGS sequence"/>
</dbReference>
<gene>
    <name evidence="5" type="ORF">FNK824_LOCUS35907</name>
    <name evidence="4" type="ORF">JBS370_LOCUS13541</name>
    <name evidence="6" type="ORF">OTI717_LOCUS40252</name>
    <name evidence="2" type="ORF">RFH988_LOCUS23768</name>
    <name evidence="3" type="ORF">SEV965_LOCUS33573</name>
    <name evidence="1" type="ORF">ZHD862_LOCUS18456</name>
</gene>
<comment type="caution">
    <text evidence="2">The sequence shown here is derived from an EMBL/GenBank/DDBJ whole genome shotgun (WGS) entry which is preliminary data.</text>
</comment>
<evidence type="ECO:0000313" key="7">
    <source>
        <dbReference type="Proteomes" id="UP000663882"/>
    </source>
</evidence>
<evidence type="ECO:0000313" key="6">
    <source>
        <dbReference type="EMBL" id="CAF4245634.1"/>
    </source>
</evidence>
<accession>A0A814VE56</accession>
<dbReference type="EMBL" id="CAJNOU010004619">
    <property type="protein sequence ID" value="CAF1448444.1"/>
    <property type="molecule type" value="Genomic_DNA"/>
</dbReference>
<evidence type="ECO:0000313" key="2">
    <source>
        <dbReference type="EMBL" id="CAF1185749.1"/>
    </source>
</evidence>
<dbReference type="EMBL" id="CAJOBE010015838">
    <property type="protein sequence ID" value="CAF4194083.1"/>
    <property type="molecule type" value="Genomic_DNA"/>
</dbReference>
<dbReference type="Proteomes" id="UP000663882">
    <property type="component" value="Unassembled WGS sequence"/>
</dbReference>
<name>A0A814VE56_9BILA</name>
<dbReference type="EMBL" id="CAJOAX010031022">
    <property type="protein sequence ID" value="CAF4245634.1"/>
    <property type="molecule type" value="Genomic_DNA"/>
</dbReference>
<dbReference type="OrthoDB" id="9980928at2759"/>
<reference evidence="2" key="1">
    <citation type="submission" date="2021-02" db="EMBL/GenBank/DDBJ databases">
        <authorList>
            <person name="Nowell W R."/>
        </authorList>
    </citation>
    <scope>NUCLEOTIDE SEQUENCE</scope>
</reference>
<dbReference type="Proteomes" id="UP000663864">
    <property type="component" value="Unassembled WGS sequence"/>
</dbReference>
<dbReference type="Proteomes" id="UP000663889">
    <property type="component" value="Unassembled WGS sequence"/>
</dbReference>
<organism evidence="2 7">
    <name type="scientific">Rotaria sordida</name>
    <dbReference type="NCBI Taxonomy" id="392033"/>
    <lineage>
        <taxon>Eukaryota</taxon>
        <taxon>Metazoa</taxon>
        <taxon>Spiralia</taxon>
        <taxon>Gnathifera</taxon>
        <taxon>Rotifera</taxon>
        <taxon>Eurotatoria</taxon>
        <taxon>Bdelloidea</taxon>
        <taxon>Philodinida</taxon>
        <taxon>Philodinidae</taxon>
        <taxon>Rotaria</taxon>
    </lineage>
</organism>
<evidence type="ECO:0000313" key="4">
    <source>
        <dbReference type="EMBL" id="CAF3768518.1"/>
    </source>
</evidence>
<dbReference type="EMBL" id="CAJNOO010001672">
    <property type="protein sequence ID" value="CAF1185749.1"/>
    <property type="molecule type" value="Genomic_DNA"/>
</dbReference>
<evidence type="ECO:0000313" key="3">
    <source>
        <dbReference type="EMBL" id="CAF1448444.1"/>
    </source>
</evidence>
<dbReference type="EMBL" id="CAJNOT010000960">
    <property type="protein sequence ID" value="CAF1117623.1"/>
    <property type="molecule type" value="Genomic_DNA"/>
</dbReference>
<sequence length="108" mass="11828">MAVPLNTTLTVSCDMSEEGSGPTIVHSTGVQNYRIHPGLIRILQKTFANDRLCDHEEGVQCIDPPANVIEAFENAGFSVEGISESSDRKIWMLTKTSGDDDNDDDDDE</sequence>
<evidence type="ECO:0000313" key="5">
    <source>
        <dbReference type="EMBL" id="CAF4194083.1"/>
    </source>
</evidence>
<dbReference type="Proteomes" id="UP000663836">
    <property type="component" value="Unassembled WGS sequence"/>
</dbReference>
<dbReference type="AlphaFoldDB" id="A0A814VE56"/>
<dbReference type="EMBL" id="CAJOBD010001168">
    <property type="protein sequence ID" value="CAF3768518.1"/>
    <property type="molecule type" value="Genomic_DNA"/>
</dbReference>